<evidence type="ECO:0000256" key="2">
    <source>
        <dbReference type="ARBA" id="ARBA00010004"/>
    </source>
</evidence>
<feature type="coiled-coil region" evidence="11">
    <location>
        <begin position="20"/>
        <end position="47"/>
    </location>
</feature>
<gene>
    <name evidence="12" type="ORF">SAMN02745163_00185</name>
</gene>
<comment type="similarity">
    <text evidence="2">Belongs to the FliJ family.</text>
</comment>
<dbReference type="EMBL" id="FQZB01000003">
    <property type="protein sequence ID" value="SHI40333.1"/>
    <property type="molecule type" value="Genomic_DNA"/>
</dbReference>
<organism evidence="12 13">
    <name type="scientific">Clostridium cavendishii DSM 21758</name>
    <dbReference type="NCBI Taxonomy" id="1121302"/>
    <lineage>
        <taxon>Bacteria</taxon>
        <taxon>Bacillati</taxon>
        <taxon>Bacillota</taxon>
        <taxon>Clostridia</taxon>
        <taxon>Eubacteriales</taxon>
        <taxon>Clostridiaceae</taxon>
        <taxon>Clostridium</taxon>
    </lineage>
</organism>
<dbReference type="GO" id="GO:0071973">
    <property type="term" value="P:bacterial-type flagellum-dependent cell motility"/>
    <property type="evidence" value="ECO:0007669"/>
    <property type="project" value="InterPro"/>
</dbReference>
<dbReference type="RefSeq" id="WP_072984349.1">
    <property type="nucleotide sequence ID" value="NZ_FQZB01000003.1"/>
</dbReference>
<dbReference type="NCBIfam" id="TIGR02473">
    <property type="entry name" value="flagell_FliJ"/>
    <property type="match status" value="1"/>
</dbReference>
<accession>A0A1M6AVS2</accession>
<evidence type="ECO:0000256" key="4">
    <source>
        <dbReference type="ARBA" id="ARBA00022448"/>
    </source>
</evidence>
<protein>
    <recommendedName>
        <fullName evidence="3">Flagellar FliJ protein</fullName>
    </recommendedName>
</protein>
<feature type="coiled-coil region" evidence="11">
    <location>
        <begin position="86"/>
        <end position="113"/>
    </location>
</feature>
<evidence type="ECO:0000256" key="1">
    <source>
        <dbReference type="ARBA" id="ARBA00004413"/>
    </source>
</evidence>
<evidence type="ECO:0000256" key="10">
    <source>
        <dbReference type="ARBA" id="ARBA00023225"/>
    </source>
</evidence>
<dbReference type="GO" id="GO:0005886">
    <property type="term" value="C:plasma membrane"/>
    <property type="evidence" value="ECO:0007669"/>
    <property type="project" value="UniProtKB-SubCell"/>
</dbReference>
<dbReference type="OrthoDB" id="1707704at2"/>
<sequence length="146" mass="17470">MAKGFKFPLQKVLDIRKDKEDEAVRALQSVQKEKLELENTLQQFKDNYTKYSVIKNGESVVYQKLKRSYLQTVTNAIQNTEMKIEIKDREVNVKREQAKVKQIERKTVEILKEKKYESFIKEEERVEQITNDEFALYAHIRRLERG</sequence>
<keyword evidence="13" id="KW-1185">Reference proteome</keyword>
<dbReference type="GO" id="GO:0006935">
    <property type="term" value="P:chemotaxis"/>
    <property type="evidence" value="ECO:0007669"/>
    <property type="project" value="UniProtKB-KW"/>
</dbReference>
<evidence type="ECO:0000313" key="12">
    <source>
        <dbReference type="EMBL" id="SHI40333.1"/>
    </source>
</evidence>
<dbReference type="Proteomes" id="UP000184310">
    <property type="component" value="Unassembled WGS sequence"/>
</dbReference>
<keyword evidence="10" id="KW-1006">Bacterial flagellum protein export</keyword>
<dbReference type="InterPro" id="IPR012823">
    <property type="entry name" value="Flagell_FliJ"/>
</dbReference>
<dbReference type="GO" id="GO:0015031">
    <property type="term" value="P:protein transport"/>
    <property type="evidence" value="ECO:0007669"/>
    <property type="project" value="UniProtKB-KW"/>
</dbReference>
<keyword evidence="5" id="KW-1003">Cell membrane</keyword>
<evidence type="ECO:0000256" key="5">
    <source>
        <dbReference type="ARBA" id="ARBA00022475"/>
    </source>
</evidence>
<evidence type="ECO:0000313" key="13">
    <source>
        <dbReference type="Proteomes" id="UP000184310"/>
    </source>
</evidence>
<evidence type="ECO:0000256" key="9">
    <source>
        <dbReference type="ARBA" id="ARBA00023136"/>
    </source>
</evidence>
<keyword evidence="12" id="KW-0282">Flagellum</keyword>
<keyword evidence="6" id="KW-0145">Chemotaxis</keyword>
<dbReference type="InterPro" id="IPR053716">
    <property type="entry name" value="Flag_assembly_chemotaxis_eff"/>
</dbReference>
<evidence type="ECO:0000256" key="11">
    <source>
        <dbReference type="SAM" id="Coils"/>
    </source>
</evidence>
<proteinExistence type="inferred from homology"/>
<keyword evidence="4" id="KW-0813">Transport</keyword>
<dbReference type="Gene3D" id="1.10.287.1700">
    <property type="match status" value="1"/>
</dbReference>
<keyword evidence="11" id="KW-0175">Coiled coil</keyword>
<dbReference type="Pfam" id="PF02050">
    <property type="entry name" value="FliJ"/>
    <property type="match status" value="1"/>
</dbReference>
<keyword evidence="12" id="KW-0969">Cilium</keyword>
<dbReference type="AlphaFoldDB" id="A0A1M6AVS2"/>
<keyword evidence="12" id="KW-0966">Cell projection</keyword>
<name>A0A1M6AVS2_9CLOT</name>
<dbReference type="GO" id="GO:0044781">
    <property type="term" value="P:bacterial-type flagellum organization"/>
    <property type="evidence" value="ECO:0007669"/>
    <property type="project" value="UniProtKB-KW"/>
</dbReference>
<evidence type="ECO:0000256" key="8">
    <source>
        <dbReference type="ARBA" id="ARBA00022927"/>
    </source>
</evidence>
<keyword evidence="7" id="KW-1005">Bacterial flagellum biogenesis</keyword>
<dbReference type="GO" id="GO:0009288">
    <property type="term" value="C:bacterial-type flagellum"/>
    <property type="evidence" value="ECO:0007669"/>
    <property type="project" value="InterPro"/>
</dbReference>
<evidence type="ECO:0000256" key="3">
    <source>
        <dbReference type="ARBA" id="ARBA00020392"/>
    </source>
</evidence>
<comment type="subcellular location">
    <subcellularLocation>
        <location evidence="1">Cell membrane</location>
        <topology evidence="1">Peripheral membrane protein</topology>
        <orientation evidence="1">Cytoplasmic side</orientation>
    </subcellularLocation>
</comment>
<reference evidence="12 13" key="1">
    <citation type="submission" date="2016-11" db="EMBL/GenBank/DDBJ databases">
        <authorList>
            <person name="Jaros S."/>
            <person name="Januszkiewicz K."/>
            <person name="Wedrychowicz H."/>
        </authorList>
    </citation>
    <scope>NUCLEOTIDE SEQUENCE [LARGE SCALE GENOMIC DNA]</scope>
    <source>
        <strain evidence="12 13">DSM 21758</strain>
    </source>
</reference>
<keyword evidence="8" id="KW-0653">Protein transport</keyword>
<keyword evidence="9" id="KW-0472">Membrane</keyword>
<evidence type="ECO:0000256" key="7">
    <source>
        <dbReference type="ARBA" id="ARBA00022795"/>
    </source>
</evidence>
<evidence type="ECO:0000256" key="6">
    <source>
        <dbReference type="ARBA" id="ARBA00022500"/>
    </source>
</evidence>
<dbReference type="STRING" id="1121302.SAMN02745163_00185"/>